<gene>
    <name evidence="2" type="ORF">E3O46_14470</name>
</gene>
<reference evidence="2 3" key="1">
    <citation type="submission" date="2019-03" db="EMBL/GenBank/DDBJ databases">
        <title>Genomics of glacier-inhabiting Cryobacterium strains.</title>
        <authorList>
            <person name="Liu Q."/>
            <person name="Xin Y.-H."/>
        </authorList>
    </citation>
    <scope>NUCLEOTIDE SEQUENCE [LARGE SCALE GENOMIC DNA]</scope>
    <source>
        <strain evidence="2 3">MDB1-5</strain>
    </source>
</reference>
<keyword evidence="3" id="KW-1185">Reference proteome</keyword>
<protein>
    <submittedName>
        <fullName evidence="2">Uncharacterized protein</fullName>
    </submittedName>
</protein>
<evidence type="ECO:0000256" key="1">
    <source>
        <dbReference type="SAM" id="MobiDB-lite"/>
    </source>
</evidence>
<feature type="region of interest" description="Disordered" evidence="1">
    <location>
        <begin position="52"/>
        <end position="78"/>
    </location>
</feature>
<dbReference type="RefSeq" id="WP_134561949.1">
    <property type="nucleotide sequence ID" value="NZ_SOFS01000034.1"/>
</dbReference>
<comment type="caution">
    <text evidence="2">The sequence shown here is derived from an EMBL/GenBank/DDBJ whole genome shotgun (WGS) entry which is preliminary data.</text>
</comment>
<sequence>MSVTDQLYAIRDWRRLPRPGGRGGVTQGSEAANEGALFGHVTVAVILHIDNNANDGRDNDQGEHGNENEHEGAFQPGVDVGDTEALLHVFDVFI</sequence>
<evidence type="ECO:0000313" key="2">
    <source>
        <dbReference type="EMBL" id="TFC18290.1"/>
    </source>
</evidence>
<dbReference type="Proteomes" id="UP000297604">
    <property type="component" value="Unassembled WGS sequence"/>
</dbReference>
<accession>A0ABY2IJL2</accession>
<organism evidence="2 3">
    <name type="scientific">Cryobacterium glucosi</name>
    <dbReference type="NCBI Taxonomy" id="1259175"/>
    <lineage>
        <taxon>Bacteria</taxon>
        <taxon>Bacillati</taxon>
        <taxon>Actinomycetota</taxon>
        <taxon>Actinomycetes</taxon>
        <taxon>Micrococcales</taxon>
        <taxon>Microbacteriaceae</taxon>
        <taxon>Cryobacterium</taxon>
    </lineage>
</organism>
<proteinExistence type="predicted"/>
<feature type="compositionally biased region" description="Basic and acidic residues" evidence="1">
    <location>
        <begin position="55"/>
        <end position="72"/>
    </location>
</feature>
<name>A0ABY2IJL2_9MICO</name>
<dbReference type="EMBL" id="SOFS01000034">
    <property type="protein sequence ID" value="TFC18290.1"/>
    <property type="molecule type" value="Genomic_DNA"/>
</dbReference>
<evidence type="ECO:0000313" key="3">
    <source>
        <dbReference type="Proteomes" id="UP000297604"/>
    </source>
</evidence>